<dbReference type="RefSeq" id="WP_369191572.1">
    <property type="nucleotide sequence ID" value="NZ_CP163431.1"/>
</dbReference>
<evidence type="ECO:0000259" key="1">
    <source>
        <dbReference type="Pfam" id="PF14417"/>
    </source>
</evidence>
<dbReference type="NCBIfam" id="NF041045">
    <property type="entry name" value="RsbA_anti_sig"/>
    <property type="match status" value="1"/>
</dbReference>
<sequence length="325" mass="35555">MDHRTPTPPVPPVKHHAGIHSSDEEFLAVVVPFLREGIVAEDEPDPVVITTPRKLDLLRDALGADARSVDFRDSARWYRGSPANSMATALDYYVTHASPEGRLHMTGEPVWDGRTPRQIPEWKRYEALATELFTGAPPDLMCLYDTRTAPPDVVDAARHTHPTELNRRGIQPSSHFTPPAVYATQGLGPLPAPPRDAVGVGLDGDLAAGHRFAADQARARGMAPEAAARFGQAVSGATRYAAAQGCDRAHLRLWSTRQRIICEVRTPRGRITDPFLGFRPPGPEARPEDGLWQTRQVCEFVDLRSGSDGKQGWTIRMETALASAG</sequence>
<accession>A0AB39MKN9</accession>
<organism evidence="2">
    <name type="scientific">Streptomyces sp. R08</name>
    <dbReference type="NCBI Taxonomy" id="3238624"/>
    <lineage>
        <taxon>Bacteria</taxon>
        <taxon>Bacillati</taxon>
        <taxon>Actinomycetota</taxon>
        <taxon>Actinomycetes</taxon>
        <taxon>Kitasatosporales</taxon>
        <taxon>Streptomycetaceae</taxon>
        <taxon>Streptomyces</taxon>
    </lineage>
</organism>
<dbReference type="Pfam" id="PF14417">
    <property type="entry name" value="MEDS"/>
    <property type="match status" value="1"/>
</dbReference>
<gene>
    <name evidence="2" type="ORF">AB5J58_43775</name>
</gene>
<reference evidence="2" key="1">
    <citation type="submission" date="2024-07" db="EMBL/GenBank/DDBJ databases">
        <authorList>
            <person name="Yu S.T."/>
        </authorList>
    </citation>
    <scope>NUCLEOTIDE SEQUENCE</scope>
    <source>
        <strain evidence="2">R08</strain>
    </source>
</reference>
<dbReference type="InterPro" id="IPR025847">
    <property type="entry name" value="MEDS_domain"/>
</dbReference>
<name>A0AB39MKN9_9ACTN</name>
<dbReference type="EMBL" id="CP163431">
    <property type="protein sequence ID" value="XDQ06688.1"/>
    <property type="molecule type" value="Genomic_DNA"/>
</dbReference>
<dbReference type="AlphaFoldDB" id="A0AB39MKN9"/>
<protein>
    <submittedName>
        <fullName evidence="2">Anti-sigma factor RsbA family regulatory protein</fullName>
    </submittedName>
</protein>
<evidence type="ECO:0000313" key="2">
    <source>
        <dbReference type="EMBL" id="XDQ06688.1"/>
    </source>
</evidence>
<proteinExistence type="predicted"/>
<dbReference type="InterPro" id="IPR047718">
    <property type="entry name" value="RsbA-like_anti_sig"/>
</dbReference>
<feature type="domain" description="MEDS" evidence="1">
    <location>
        <begin position="15"/>
        <end position="162"/>
    </location>
</feature>